<feature type="compositionally biased region" description="Basic residues" evidence="1">
    <location>
        <begin position="432"/>
        <end position="443"/>
    </location>
</feature>
<evidence type="ECO:0000256" key="1">
    <source>
        <dbReference type="SAM" id="MobiDB-lite"/>
    </source>
</evidence>
<reference evidence="2" key="2">
    <citation type="journal article" date="2020" name="Nat. Commun.">
        <title>Large-scale genome sequencing of mycorrhizal fungi provides insights into the early evolution of symbiotic traits.</title>
        <authorList>
            <person name="Miyauchi S."/>
            <person name="Kiss E."/>
            <person name="Kuo A."/>
            <person name="Drula E."/>
            <person name="Kohler A."/>
            <person name="Sanchez-Garcia M."/>
            <person name="Morin E."/>
            <person name="Andreopoulos B."/>
            <person name="Barry K.W."/>
            <person name="Bonito G."/>
            <person name="Buee M."/>
            <person name="Carver A."/>
            <person name="Chen C."/>
            <person name="Cichocki N."/>
            <person name="Clum A."/>
            <person name="Culley D."/>
            <person name="Crous P.W."/>
            <person name="Fauchery L."/>
            <person name="Girlanda M."/>
            <person name="Hayes R.D."/>
            <person name="Keri Z."/>
            <person name="LaButti K."/>
            <person name="Lipzen A."/>
            <person name="Lombard V."/>
            <person name="Magnuson J."/>
            <person name="Maillard F."/>
            <person name="Murat C."/>
            <person name="Nolan M."/>
            <person name="Ohm R.A."/>
            <person name="Pangilinan J."/>
            <person name="Pereira M.F."/>
            <person name="Perotto S."/>
            <person name="Peter M."/>
            <person name="Pfister S."/>
            <person name="Riley R."/>
            <person name="Sitrit Y."/>
            <person name="Stielow J.B."/>
            <person name="Szollosi G."/>
            <person name="Zifcakova L."/>
            <person name="Stursova M."/>
            <person name="Spatafora J.W."/>
            <person name="Tedersoo L."/>
            <person name="Vaario L.M."/>
            <person name="Yamada A."/>
            <person name="Yan M."/>
            <person name="Wang P."/>
            <person name="Xu J."/>
            <person name="Bruns T."/>
            <person name="Baldrian P."/>
            <person name="Vilgalys R."/>
            <person name="Dunand C."/>
            <person name="Henrissat B."/>
            <person name="Grigoriev I.V."/>
            <person name="Hibbett D."/>
            <person name="Nagy L.G."/>
            <person name="Martin F.M."/>
        </authorList>
    </citation>
    <scope>NUCLEOTIDE SEQUENCE</scope>
    <source>
        <strain evidence="2">Prilba</strain>
    </source>
</reference>
<evidence type="ECO:0000313" key="2">
    <source>
        <dbReference type="EMBL" id="KAF8467088.1"/>
    </source>
</evidence>
<feature type="compositionally biased region" description="Pro residues" evidence="1">
    <location>
        <begin position="291"/>
        <end position="301"/>
    </location>
</feature>
<feature type="compositionally biased region" description="Polar residues" evidence="1">
    <location>
        <begin position="321"/>
        <end position="340"/>
    </location>
</feature>
<protein>
    <submittedName>
        <fullName evidence="2">Uncharacterized protein</fullName>
    </submittedName>
</protein>
<feature type="compositionally biased region" description="Low complexity" evidence="1">
    <location>
        <begin position="386"/>
        <end position="405"/>
    </location>
</feature>
<feature type="region of interest" description="Disordered" evidence="1">
    <location>
        <begin position="12"/>
        <end position="32"/>
    </location>
</feature>
<feature type="compositionally biased region" description="Low complexity" evidence="1">
    <location>
        <begin position="73"/>
        <end position="92"/>
    </location>
</feature>
<gene>
    <name evidence="2" type="ORF">DFH94DRAFT_685936</name>
</gene>
<dbReference type="OrthoDB" id="3226186at2759"/>
<comment type="caution">
    <text evidence="2">The sequence shown here is derived from an EMBL/GenBank/DDBJ whole genome shotgun (WGS) entry which is preliminary data.</text>
</comment>
<name>A0A9P5JVR6_9AGAM</name>
<feature type="compositionally biased region" description="Low complexity" evidence="1">
    <location>
        <begin position="302"/>
        <end position="316"/>
    </location>
</feature>
<reference evidence="2" key="1">
    <citation type="submission" date="2019-10" db="EMBL/GenBank/DDBJ databases">
        <authorList>
            <consortium name="DOE Joint Genome Institute"/>
            <person name="Kuo A."/>
            <person name="Miyauchi S."/>
            <person name="Kiss E."/>
            <person name="Drula E."/>
            <person name="Kohler A."/>
            <person name="Sanchez-Garcia M."/>
            <person name="Andreopoulos B."/>
            <person name="Barry K.W."/>
            <person name="Bonito G."/>
            <person name="Buee M."/>
            <person name="Carver A."/>
            <person name="Chen C."/>
            <person name="Cichocki N."/>
            <person name="Clum A."/>
            <person name="Culley D."/>
            <person name="Crous P.W."/>
            <person name="Fauchery L."/>
            <person name="Girlanda M."/>
            <person name="Hayes R."/>
            <person name="Keri Z."/>
            <person name="LaButti K."/>
            <person name="Lipzen A."/>
            <person name="Lombard V."/>
            <person name="Magnuson J."/>
            <person name="Maillard F."/>
            <person name="Morin E."/>
            <person name="Murat C."/>
            <person name="Nolan M."/>
            <person name="Ohm R."/>
            <person name="Pangilinan J."/>
            <person name="Pereira M."/>
            <person name="Perotto S."/>
            <person name="Peter M."/>
            <person name="Riley R."/>
            <person name="Sitrit Y."/>
            <person name="Stielow B."/>
            <person name="Szollosi G."/>
            <person name="Zifcakova L."/>
            <person name="Stursova M."/>
            <person name="Spatafora J.W."/>
            <person name="Tedersoo L."/>
            <person name="Vaario L.-M."/>
            <person name="Yamada A."/>
            <person name="Yan M."/>
            <person name="Wang P."/>
            <person name="Xu J."/>
            <person name="Bruns T."/>
            <person name="Baldrian P."/>
            <person name="Vilgalys R."/>
            <person name="Henrissat B."/>
            <person name="Grigoriev I.V."/>
            <person name="Hibbett D."/>
            <person name="Nagy L.G."/>
            <person name="Martin F.M."/>
        </authorList>
    </citation>
    <scope>NUCLEOTIDE SEQUENCE</scope>
    <source>
        <strain evidence="2">Prilba</strain>
    </source>
</reference>
<feature type="region of interest" description="Disordered" evidence="1">
    <location>
        <begin position="149"/>
        <end position="171"/>
    </location>
</feature>
<organism evidence="2 3">
    <name type="scientific">Russula ochroleuca</name>
    <dbReference type="NCBI Taxonomy" id="152965"/>
    <lineage>
        <taxon>Eukaryota</taxon>
        <taxon>Fungi</taxon>
        <taxon>Dikarya</taxon>
        <taxon>Basidiomycota</taxon>
        <taxon>Agaricomycotina</taxon>
        <taxon>Agaricomycetes</taxon>
        <taxon>Russulales</taxon>
        <taxon>Russulaceae</taxon>
        <taxon>Russula</taxon>
    </lineage>
</organism>
<dbReference type="AlphaFoldDB" id="A0A9P5JVR6"/>
<feature type="region of interest" description="Disordered" evidence="1">
    <location>
        <begin position="230"/>
        <end position="502"/>
    </location>
</feature>
<accession>A0A9P5JVR6</accession>
<dbReference type="Proteomes" id="UP000759537">
    <property type="component" value="Unassembled WGS sequence"/>
</dbReference>
<feature type="compositionally biased region" description="Basic residues" evidence="1">
    <location>
        <begin position="154"/>
        <end position="164"/>
    </location>
</feature>
<feature type="region of interest" description="Disordered" evidence="1">
    <location>
        <begin position="73"/>
        <end position="93"/>
    </location>
</feature>
<feature type="compositionally biased region" description="Basic and acidic residues" evidence="1">
    <location>
        <begin position="469"/>
        <end position="485"/>
    </location>
</feature>
<evidence type="ECO:0000313" key="3">
    <source>
        <dbReference type="Proteomes" id="UP000759537"/>
    </source>
</evidence>
<keyword evidence="3" id="KW-1185">Reference proteome</keyword>
<dbReference type="EMBL" id="WHVB01000037">
    <property type="protein sequence ID" value="KAF8467088.1"/>
    <property type="molecule type" value="Genomic_DNA"/>
</dbReference>
<sequence length="515" mass="54555">MSILNGVVAMDLDSTSYGDPSTPLRDPTSSPAVHIQWQNSQSACAAMEELRVASSIPRRPPKPLTFDFELPASAGPSSHAASHASDPFFSSRTRARSARLRTLEHHPQSHSQDNVVAIPAADASKFLDMLGRASARVDENSRKRMRALGERARAPKRSSIKGKGRMGATTTRGARSMDELGDHTNFIRDAPEAGVHFSSLPIMLQSQSKDQPGSAMKIDCKDDVQMHADGDVDTDAASAPAPGNDGIKPPVSTRPQNGTQRFPPRAAPTTRHSQKRIEPPSPTPVRSAPFPLRPAPAPAPVVRPRSSRSTSESAPPKSTPGLLSSKQPPAQLSCSSSTHTRAQHTHPIPAPTPLPPATADRDGLSSKGIAGAESAVPMAESPPRHGAATATAGAAATSSSSLISALPPPSQTHGSRRALGMTRSVPISSSNNRRRSVATKKPFRPPIARPASTSAAVRQVSPTSATSSRRHESQRQQRQKEDGSKKGSGADPDSSFDLSFDFDPEALEAAMRKYD</sequence>
<proteinExistence type="predicted"/>
<feature type="compositionally biased region" description="Polar residues" evidence="1">
    <location>
        <begin position="451"/>
        <end position="466"/>
    </location>
</feature>